<dbReference type="RefSeq" id="WP_329776958.1">
    <property type="nucleotide sequence ID" value="NZ_JAYDYW010000019.1"/>
</dbReference>
<name>A0ABU7GCR9_9ALTE</name>
<keyword evidence="3" id="KW-1185">Reference proteome</keyword>
<feature type="chain" id="PRO_5047416827" description="DUF4156 domain-containing protein" evidence="1">
    <location>
        <begin position="22"/>
        <end position="98"/>
    </location>
</feature>
<gene>
    <name evidence="2" type="ORF">SNR37_001602</name>
</gene>
<dbReference type="EMBL" id="JAYDYW010000019">
    <property type="protein sequence ID" value="MEE1676270.1"/>
    <property type="molecule type" value="Genomic_DNA"/>
</dbReference>
<sequence length="98" mass="10342">MKKSLIVASAIVLLGACSSSAPEQNQGVMITEKSTDVVDCNILGVFNVDPQSLDSDNGKQELSQRVISLKGNAVQLIPLTTAEPELVSAHVYQCPEAS</sequence>
<keyword evidence="1" id="KW-0732">Signal</keyword>
<proteinExistence type="predicted"/>
<evidence type="ECO:0008006" key="4">
    <source>
        <dbReference type="Google" id="ProtNLM"/>
    </source>
</evidence>
<dbReference type="Proteomes" id="UP001310248">
    <property type="component" value="Unassembled WGS sequence"/>
</dbReference>
<dbReference type="PROSITE" id="PS51257">
    <property type="entry name" value="PROKAR_LIPOPROTEIN"/>
    <property type="match status" value="1"/>
</dbReference>
<evidence type="ECO:0000313" key="3">
    <source>
        <dbReference type="Proteomes" id="UP001310248"/>
    </source>
</evidence>
<protein>
    <recommendedName>
        <fullName evidence="4">DUF4156 domain-containing protein</fullName>
    </recommendedName>
</protein>
<feature type="signal peptide" evidence="1">
    <location>
        <begin position="1"/>
        <end position="21"/>
    </location>
</feature>
<evidence type="ECO:0000256" key="1">
    <source>
        <dbReference type="SAM" id="SignalP"/>
    </source>
</evidence>
<reference evidence="3" key="1">
    <citation type="submission" date="2023-07" db="EMBL/GenBank/DDBJ databases">
        <title>Draft genome sequence of Agarivorans aestuarii strain ZMCS4, a CAZymes producing bacteria isolated from the marine brown algae Clodostephus spongiosus.</title>
        <authorList>
            <person name="Lorente B."/>
            <person name="Cabral C."/>
            <person name="Frias J."/>
            <person name="Faria J."/>
            <person name="Toubarro D."/>
        </authorList>
    </citation>
    <scope>NUCLEOTIDE SEQUENCE [LARGE SCALE GENOMIC DNA]</scope>
    <source>
        <strain evidence="3">ZMCS4</strain>
    </source>
</reference>
<organism evidence="2 3">
    <name type="scientific">Agarivorans aestuarii</name>
    <dbReference type="NCBI Taxonomy" id="1563703"/>
    <lineage>
        <taxon>Bacteria</taxon>
        <taxon>Pseudomonadati</taxon>
        <taxon>Pseudomonadota</taxon>
        <taxon>Gammaproteobacteria</taxon>
        <taxon>Alteromonadales</taxon>
        <taxon>Alteromonadaceae</taxon>
        <taxon>Agarivorans</taxon>
    </lineage>
</organism>
<evidence type="ECO:0000313" key="2">
    <source>
        <dbReference type="EMBL" id="MEE1676270.1"/>
    </source>
</evidence>
<comment type="caution">
    <text evidence="2">The sequence shown here is derived from an EMBL/GenBank/DDBJ whole genome shotgun (WGS) entry which is preliminary data.</text>
</comment>
<accession>A0ABU7GCR9</accession>